<keyword evidence="3" id="KW-1185">Reference proteome</keyword>
<feature type="compositionally biased region" description="Polar residues" evidence="1">
    <location>
        <begin position="35"/>
        <end position="49"/>
    </location>
</feature>
<organism evidence="2 3">
    <name type="scientific">Heyndrickxia acidicola</name>
    <dbReference type="NCBI Taxonomy" id="209389"/>
    <lineage>
        <taxon>Bacteria</taxon>
        <taxon>Bacillati</taxon>
        <taxon>Bacillota</taxon>
        <taxon>Bacilli</taxon>
        <taxon>Bacillales</taxon>
        <taxon>Bacillaceae</taxon>
        <taxon>Heyndrickxia</taxon>
    </lineage>
</organism>
<sequence length="55" mass="5958">MLKLLLINSQGDQVVTNVFEKASADRSTRHDTPTGKVSASSGNQQASITKQKKIE</sequence>
<feature type="region of interest" description="Disordered" evidence="1">
    <location>
        <begin position="22"/>
        <end position="55"/>
    </location>
</feature>
<proteinExistence type="predicted"/>
<feature type="compositionally biased region" description="Basic and acidic residues" evidence="1">
    <location>
        <begin position="22"/>
        <end position="33"/>
    </location>
</feature>
<dbReference type="EMBL" id="JARMAB010000021">
    <property type="protein sequence ID" value="MED1204335.1"/>
    <property type="molecule type" value="Genomic_DNA"/>
</dbReference>
<comment type="caution">
    <text evidence="2">The sequence shown here is derived from an EMBL/GenBank/DDBJ whole genome shotgun (WGS) entry which is preliminary data.</text>
</comment>
<reference evidence="2 3" key="1">
    <citation type="submission" date="2023-03" db="EMBL/GenBank/DDBJ databases">
        <title>Bacillus Genome Sequencing.</title>
        <authorList>
            <person name="Dunlap C."/>
        </authorList>
    </citation>
    <scope>NUCLEOTIDE SEQUENCE [LARGE SCALE GENOMIC DNA]</scope>
    <source>
        <strain evidence="2 3">B-23453</strain>
    </source>
</reference>
<dbReference type="RefSeq" id="WP_157090631.1">
    <property type="nucleotide sequence ID" value="NZ_JARMAB010000021.1"/>
</dbReference>
<gene>
    <name evidence="2" type="ORF">P4T90_14905</name>
</gene>
<name>A0ABU6MIJ2_9BACI</name>
<accession>A0ABU6MIJ2</accession>
<dbReference type="Proteomes" id="UP001341444">
    <property type="component" value="Unassembled WGS sequence"/>
</dbReference>
<protein>
    <submittedName>
        <fullName evidence="2">Uncharacterized protein</fullName>
    </submittedName>
</protein>
<evidence type="ECO:0000313" key="3">
    <source>
        <dbReference type="Proteomes" id="UP001341444"/>
    </source>
</evidence>
<evidence type="ECO:0000313" key="2">
    <source>
        <dbReference type="EMBL" id="MED1204335.1"/>
    </source>
</evidence>
<evidence type="ECO:0000256" key="1">
    <source>
        <dbReference type="SAM" id="MobiDB-lite"/>
    </source>
</evidence>